<dbReference type="EMBL" id="AP012057">
    <property type="protein sequence ID" value="BAN03553.1"/>
    <property type="molecule type" value="Genomic_DNA"/>
</dbReference>
<dbReference type="Pfam" id="PF05401">
    <property type="entry name" value="NodS"/>
    <property type="match status" value="1"/>
</dbReference>
<dbReference type="Gene3D" id="3.40.50.150">
    <property type="entry name" value="Vaccinia Virus protein VP39"/>
    <property type="match status" value="1"/>
</dbReference>
<dbReference type="RefSeq" id="WP_015442800.1">
    <property type="nucleotide sequence ID" value="NC_020520.1"/>
</dbReference>
<organism evidence="1 2">
    <name type="scientific">Ilumatobacter coccineus (strain NBRC 103263 / KCTC 29153 / YM16-304)</name>
    <dbReference type="NCBI Taxonomy" id="1313172"/>
    <lineage>
        <taxon>Bacteria</taxon>
        <taxon>Bacillati</taxon>
        <taxon>Actinomycetota</taxon>
        <taxon>Acidimicrobiia</taxon>
        <taxon>Acidimicrobiales</taxon>
        <taxon>Ilumatobacteraceae</taxon>
        <taxon>Ilumatobacter</taxon>
    </lineage>
</organism>
<evidence type="ECO:0008006" key="3">
    <source>
        <dbReference type="Google" id="ProtNLM"/>
    </source>
</evidence>
<evidence type="ECO:0000313" key="2">
    <source>
        <dbReference type="Proteomes" id="UP000011863"/>
    </source>
</evidence>
<dbReference type="OrthoDB" id="116799at2"/>
<sequence>MSSTVEPEPTSDMPDEYFTSMYADDLDPWGFDTSWYEQRKYEISLALLPRQRYRSAIEPGCSNGALTRRLADRCDRLIAFDLHAGAVEEARRRLAGQPHVEVRHERFPDYWPDGTGDLVVWSEVAYYLGDDNGRRAIDRLDDWLELDGHLLSVHYTGPTNYPRAGADIAPWLDELDWLEPTSRCVDAAFEAVVWTRCR</sequence>
<name>A0A6C7EB58_ILUCY</name>
<dbReference type="GO" id="GO:0008757">
    <property type="term" value="F:S-adenosylmethionine-dependent methyltransferase activity"/>
    <property type="evidence" value="ECO:0007669"/>
    <property type="project" value="InterPro"/>
</dbReference>
<dbReference type="KEGG" id="aym:YM304_32390"/>
<dbReference type="GO" id="GO:0009312">
    <property type="term" value="P:oligosaccharide biosynthetic process"/>
    <property type="evidence" value="ECO:0007669"/>
    <property type="project" value="InterPro"/>
</dbReference>
<protein>
    <recommendedName>
        <fullName evidence="3">Methyltransferase</fullName>
    </recommendedName>
</protein>
<dbReference type="SUPFAM" id="SSF53335">
    <property type="entry name" value="S-adenosyl-L-methionine-dependent methyltransferases"/>
    <property type="match status" value="1"/>
</dbReference>
<dbReference type="Proteomes" id="UP000011863">
    <property type="component" value="Chromosome"/>
</dbReference>
<gene>
    <name evidence="1" type="ORF">YM304_32390</name>
</gene>
<dbReference type="AlphaFoldDB" id="A0A6C7EB58"/>
<accession>A0A6C7EB58</accession>
<keyword evidence="2" id="KW-1185">Reference proteome</keyword>
<dbReference type="InterPro" id="IPR008715">
    <property type="entry name" value="SAM-MeTfrase_NodS-like"/>
</dbReference>
<dbReference type="CDD" id="cd02440">
    <property type="entry name" value="AdoMet_MTases"/>
    <property type="match status" value="1"/>
</dbReference>
<dbReference type="InterPro" id="IPR029063">
    <property type="entry name" value="SAM-dependent_MTases_sf"/>
</dbReference>
<reference evidence="1 2" key="1">
    <citation type="journal article" date="2013" name="Int. J. Syst. Evol. Microbiol.">
        <title>Ilumatobacter nonamiense sp. nov. and Ilumatobacter coccineum sp. nov., isolated from seashore sand.</title>
        <authorList>
            <person name="Matsumoto A."/>
            <person name="Kasai H."/>
            <person name="Matsuo Y."/>
            <person name="Shizuri Y."/>
            <person name="Ichikawa N."/>
            <person name="Fujita N."/>
            <person name="Omura S."/>
            <person name="Takahashi Y."/>
        </authorList>
    </citation>
    <scope>NUCLEOTIDE SEQUENCE [LARGE SCALE GENOMIC DNA]</scope>
    <source>
        <strain evidence="2">NBRC 103263 / KCTC 29153 / YM16-304</strain>
    </source>
</reference>
<evidence type="ECO:0000313" key="1">
    <source>
        <dbReference type="EMBL" id="BAN03553.1"/>
    </source>
</evidence>
<proteinExistence type="predicted"/>